<dbReference type="Gene3D" id="6.10.140.2220">
    <property type="match status" value="1"/>
</dbReference>
<evidence type="ECO:0000256" key="1">
    <source>
        <dbReference type="ARBA" id="ARBA00022723"/>
    </source>
</evidence>
<evidence type="ECO:0000256" key="3">
    <source>
        <dbReference type="ARBA" id="ARBA00022833"/>
    </source>
</evidence>
<dbReference type="OrthoDB" id="437457at2759"/>
<dbReference type="SUPFAM" id="SSF144232">
    <property type="entry name" value="HIT/MYND zinc finger-like"/>
    <property type="match status" value="1"/>
</dbReference>
<dbReference type="Pfam" id="PF01753">
    <property type="entry name" value="zf-MYND"/>
    <property type="match status" value="1"/>
</dbReference>
<name>A0A6A5KQC5_9PLEO</name>
<evidence type="ECO:0000313" key="5">
    <source>
        <dbReference type="EMBL" id="KAF1838247.1"/>
    </source>
</evidence>
<dbReference type="Proteomes" id="UP000800040">
    <property type="component" value="Unassembled WGS sequence"/>
</dbReference>
<organism evidence="5 6">
    <name type="scientific">Decorospora gaudefroyi</name>
    <dbReference type="NCBI Taxonomy" id="184978"/>
    <lineage>
        <taxon>Eukaryota</taxon>
        <taxon>Fungi</taxon>
        <taxon>Dikarya</taxon>
        <taxon>Ascomycota</taxon>
        <taxon>Pezizomycotina</taxon>
        <taxon>Dothideomycetes</taxon>
        <taxon>Pleosporomycetidae</taxon>
        <taxon>Pleosporales</taxon>
        <taxon>Pleosporineae</taxon>
        <taxon>Pleosporaceae</taxon>
        <taxon>Decorospora</taxon>
    </lineage>
</organism>
<evidence type="ECO:0000313" key="6">
    <source>
        <dbReference type="Proteomes" id="UP000800040"/>
    </source>
</evidence>
<feature type="domain" description="MYND-type" evidence="4">
    <location>
        <begin position="10"/>
        <end position="45"/>
    </location>
</feature>
<dbReference type="InterPro" id="IPR002893">
    <property type="entry name" value="Znf_MYND"/>
</dbReference>
<evidence type="ECO:0000259" key="4">
    <source>
        <dbReference type="Pfam" id="PF01753"/>
    </source>
</evidence>
<keyword evidence="1" id="KW-0479">Metal-binding</keyword>
<dbReference type="EMBL" id="ML975254">
    <property type="protein sequence ID" value="KAF1838247.1"/>
    <property type="molecule type" value="Genomic_DNA"/>
</dbReference>
<dbReference type="AlphaFoldDB" id="A0A6A5KQC5"/>
<proteinExistence type="predicted"/>
<evidence type="ECO:0000256" key="2">
    <source>
        <dbReference type="ARBA" id="ARBA00022771"/>
    </source>
</evidence>
<sequence>MSTSTPSRLCTMCPSPGTQFCPKCQTAYCSQTCYKDDWPLHKLLCKTFSSFSATTRPHPFCVRALYFSETETRPRFFWQTYTCPDTETFAFALPPMLTDTTDVTRTSRILRSDILHRPLPKCIQFGFRVRSVDGGKKEMYGQHPASFSKIDKELVEHGRGPMFALATYRHEGKEKVERPADLDMADFRYVVDRFRYCYDRDVEVAADGVAGEKVHGVRVNCVGDQVVFSRPEFEPTLVNLVTGPLESMTILHGPEKLGLPYVFGTYENRLSWRGRHFGGMSAESNCSRGWLTSGAFDECVTDPETQKWSMATSMGNGSIFVVRKDKVPLLGPHVQALVEYLEKKMIEFGTTVHEQREEDEVRLSEYLEILSKEDFVRWYGEWVEKHQSARPELVELPSPYGG</sequence>
<reference evidence="5" key="1">
    <citation type="submission" date="2020-01" db="EMBL/GenBank/DDBJ databases">
        <authorList>
            <consortium name="DOE Joint Genome Institute"/>
            <person name="Haridas S."/>
            <person name="Albert R."/>
            <person name="Binder M."/>
            <person name="Bloem J."/>
            <person name="Labutti K."/>
            <person name="Salamov A."/>
            <person name="Andreopoulos B."/>
            <person name="Baker S.E."/>
            <person name="Barry K."/>
            <person name="Bills G."/>
            <person name="Bluhm B.H."/>
            <person name="Cannon C."/>
            <person name="Castanera R."/>
            <person name="Culley D.E."/>
            <person name="Daum C."/>
            <person name="Ezra D."/>
            <person name="Gonzalez J.B."/>
            <person name="Henrissat B."/>
            <person name="Kuo A."/>
            <person name="Liang C."/>
            <person name="Lipzen A."/>
            <person name="Lutzoni F."/>
            <person name="Magnuson J."/>
            <person name="Mondo S."/>
            <person name="Nolan M."/>
            <person name="Ohm R."/>
            <person name="Pangilinan J."/>
            <person name="Park H.-J."/>
            <person name="Ramirez L."/>
            <person name="Alfaro M."/>
            <person name="Sun H."/>
            <person name="Tritt A."/>
            <person name="Yoshinaga Y."/>
            <person name="Zwiers L.-H."/>
            <person name="Turgeon B.G."/>
            <person name="Goodwin S.B."/>
            <person name="Spatafora J.W."/>
            <person name="Crous P.W."/>
            <person name="Grigoriev I.V."/>
        </authorList>
    </citation>
    <scope>NUCLEOTIDE SEQUENCE</scope>
    <source>
        <strain evidence="5">P77</strain>
    </source>
</reference>
<keyword evidence="2" id="KW-0863">Zinc-finger</keyword>
<accession>A0A6A5KQC5</accession>
<dbReference type="GO" id="GO:0008270">
    <property type="term" value="F:zinc ion binding"/>
    <property type="evidence" value="ECO:0007669"/>
    <property type="project" value="UniProtKB-KW"/>
</dbReference>
<gene>
    <name evidence="5" type="ORF">BDW02DRAFT_565283</name>
</gene>
<keyword evidence="6" id="KW-1185">Reference proteome</keyword>
<keyword evidence="3" id="KW-0862">Zinc</keyword>
<protein>
    <recommendedName>
        <fullName evidence="4">MYND-type domain-containing protein</fullName>
    </recommendedName>
</protein>